<dbReference type="Proteomes" id="UP001627154">
    <property type="component" value="Unassembled WGS sequence"/>
</dbReference>
<dbReference type="EMBL" id="JBJJXI010000019">
    <property type="protein sequence ID" value="KAL3406198.1"/>
    <property type="molecule type" value="Genomic_DNA"/>
</dbReference>
<name>A0ABD2XN99_9HYME</name>
<sequence length="317" mass="35133">MGLCWELFIGFLEGMAYAGCIFTIKLVCVPVITEVLLTLQEYGWFGREAQLEFVRTQDAREQAALQREAEQRARRRRMWKLWGHLMGWPELTDDESDIEFTESSSNSDSDSNSDNDYIYFDEEGNHISQDQRGFWLYIRMCVRLAPCELGTYQSSTRVSSQADSRLSIVMAMVYITLERKWPKCAAAPAAAVARLGLDGGELLYLRYTYTCKVHNVHKQGRRRVLFGCLRTAAAAAAAAGVLSVTHPPRLGAAASSCSSARAKKEMWCGTRYARPHETISCNIKHPLLCSAAAAAAAAAAPLVDHLAECPSSTCATK</sequence>
<proteinExistence type="predicted"/>
<accession>A0ABD2XN99</accession>
<gene>
    <name evidence="1" type="ORF">TKK_001569</name>
</gene>
<organism evidence="1 2">
    <name type="scientific">Trichogramma kaykai</name>
    <dbReference type="NCBI Taxonomy" id="54128"/>
    <lineage>
        <taxon>Eukaryota</taxon>
        <taxon>Metazoa</taxon>
        <taxon>Ecdysozoa</taxon>
        <taxon>Arthropoda</taxon>
        <taxon>Hexapoda</taxon>
        <taxon>Insecta</taxon>
        <taxon>Pterygota</taxon>
        <taxon>Neoptera</taxon>
        <taxon>Endopterygota</taxon>
        <taxon>Hymenoptera</taxon>
        <taxon>Apocrita</taxon>
        <taxon>Proctotrupomorpha</taxon>
        <taxon>Chalcidoidea</taxon>
        <taxon>Trichogrammatidae</taxon>
        <taxon>Trichogramma</taxon>
    </lineage>
</organism>
<protein>
    <submittedName>
        <fullName evidence="1">Uncharacterized protein</fullName>
    </submittedName>
</protein>
<evidence type="ECO:0000313" key="1">
    <source>
        <dbReference type="EMBL" id="KAL3406198.1"/>
    </source>
</evidence>
<reference evidence="1 2" key="1">
    <citation type="journal article" date="2024" name="bioRxiv">
        <title>A reference genome for Trichogramma kaykai: A tiny desert-dwelling parasitoid wasp with competing sex-ratio distorters.</title>
        <authorList>
            <person name="Culotta J."/>
            <person name="Lindsey A.R."/>
        </authorList>
    </citation>
    <scope>NUCLEOTIDE SEQUENCE [LARGE SCALE GENOMIC DNA]</scope>
    <source>
        <strain evidence="1 2">KSX58</strain>
    </source>
</reference>
<evidence type="ECO:0000313" key="2">
    <source>
        <dbReference type="Proteomes" id="UP001627154"/>
    </source>
</evidence>
<dbReference type="AlphaFoldDB" id="A0ABD2XN99"/>
<comment type="caution">
    <text evidence="1">The sequence shown here is derived from an EMBL/GenBank/DDBJ whole genome shotgun (WGS) entry which is preliminary data.</text>
</comment>
<keyword evidence="2" id="KW-1185">Reference proteome</keyword>